<evidence type="ECO:0000313" key="3">
    <source>
        <dbReference type="Proteomes" id="UP000556201"/>
    </source>
</evidence>
<dbReference type="AlphaFoldDB" id="A0A7W9FVR7"/>
<evidence type="ECO:0000256" key="1">
    <source>
        <dbReference type="SAM" id="Phobius"/>
    </source>
</evidence>
<keyword evidence="1" id="KW-0472">Membrane</keyword>
<evidence type="ECO:0000313" key="2">
    <source>
        <dbReference type="EMBL" id="MBB5772389.1"/>
    </source>
</evidence>
<dbReference type="RefSeq" id="WP_082854149.1">
    <property type="nucleotide sequence ID" value="NZ_CP085234.1"/>
</dbReference>
<keyword evidence="1" id="KW-0812">Transmembrane</keyword>
<proteinExistence type="predicted"/>
<protein>
    <submittedName>
        <fullName evidence="2">Uncharacterized protein</fullName>
    </submittedName>
</protein>
<organism evidence="2 3">
    <name type="scientific">Brevundimonas vesicularis</name>
    <name type="common">Pseudomonas vesicularis</name>
    <dbReference type="NCBI Taxonomy" id="41276"/>
    <lineage>
        <taxon>Bacteria</taxon>
        <taxon>Pseudomonadati</taxon>
        <taxon>Pseudomonadota</taxon>
        <taxon>Alphaproteobacteria</taxon>
        <taxon>Caulobacterales</taxon>
        <taxon>Caulobacteraceae</taxon>
        <taxon>Brevundimonas</taxon>
    </lineage>
</organism>
<dbReference type="EMBL" id="JACHLJ010000003">
    <property type="protein sequence ID" value="MBB5772389.1"/>
    <property type="molecule type" value="Genomic_DNA"/>
</dbReference>
<keyword evidence="1" id="KW-1133">Transmembrane helix</keyword>
<gene>
    <name evidence="2" type="ORF">HNP47_002405</name>
</gene>
<feature type="transmembrane region" description="Helical" evidence="1">
    <location>
        <begin position="43"/>
        <end position="65"/>
    </location>
</feature>
<dbReference type="Proteomes" id="UP000556201">
    <property type="component" value="Unassembled WGS sequence"/>
</dbReference>
<accession>A0A7W9FVR7</accession>
<reference evidence="2 3" key="1">
    <citation type="submission" date="2020-08" db="EMBL/GenBank/DDBJ databases">
        <title>Functional genomics of gut bacteria from endangered species of beetles.</title>
        <authorList>
            <person name="Carlos-Shanley C."/>
        </authorList>
    </citation>
    <scope>NUCLEOTIDE SEQUENCE [LARGE SCALE GENOMIC DNA]</scope>
    <source>
        <strain evidence="2 3">S00192</strain>
    </source>
</reference>
<sequence length="92" mass="9924">MTKIVRPERIERAARRIAPSIPRGRSLIIDSSGRRRLTRSQKVGVAGVATLAGVALLGVVAGLLLDRLLDFDDALDAGGEWDEGGGVFTRWQ</sequence>
<name>A0A7W9FVR7_BREVE</name>
<comment type="caution">
    <text evidence="2">The sequence shown here is derived from an EMBL/GenBank/DDBJ whole genome shotgun (WGS) entry which is preliminary data.</text>
</comment>